<gene>
    <name evidence="14" type="ORF">RBWH47_00969</name>
</gene>
<dbReference type="GO" id="GO:0051539">
    <property type="term" value="F:4 iron, 4 sulfur cluster binding"/>
    <property type="evidence" value="ECO:0007669"/>
    <property type="project" value="UniProtKB-KW"/>
</dbReference>
<dbReference type="GO" id="GO:0070475">
    <property type="term" value="P:rRNA base methylation"/>
    <property type="evidence" value="ECO:0007669"/>
    <property type="project" value="TreeGrafter"/>
</dbReference>
<evidence type="ECO:0000256" key="3">
    <source>
        <dbReference type="ARBA" id="ARBA00007544"/>
    </source>
</evidence>
<dbReference type="Proteomes" id="UP000006222">
    <property type="component" value="Unassembled WGS sequence"/>
</dbReference>
<dbReference type="EMBL" id="AFAR01000007">
    <property type="protein sequence ID" value="EGF29819.1"/>
    <property type="molecule type" value="Genomic_DNA"/>
</dbReference>
<comment type="cofactor">
    <cofactor evidence="1">
        <name>[4Fe-4S] cluster</name>
        <dbReference type="ChEBI" id="CHEBI:49883"/>
    </cofactor>
</comment>
<proteinExistence type="inferred from homology"/>
<evidence type="ECO:0000256" key="11">
    <source>
        <dbReference type="ARBA" id="ARBA00023014"/>
    </source>
</evidence>
<name>F2AKJ7_RHOBT</name>
<keyword evidence="7" id="KW-0808">Transferase</keyword>
<sequence>MTAAPASVRLFQTHEMESLRRDRRLDPQVFRKLRNDLLKKFESDEAVLEKYPVAEAIELHSLKLYQRMDSEIDGATKLLFETESGMLIESVILRIATGRTTLCVSSQIGCAAACDFCATGKMGIAKNLATEEILDQVVQAGQILRGEDRRLSNIVFMGMGEPLHNEVNVTEAIELLTASDHFARSPSTVLVSTVGVPAGMLRLAKRFPNLNLALSLHSADQTTREKIIPLGKKASLTQLHDTILEIQTIQDREFMIEYLMLRDVNDSAKDADRLIDWIGDLRVHVNLIPYNTIEASPHLHASSRPVIESFADILKASGLKTTVRYSLGNDIEAACGQLIRQENRQRAMQARRTESESDLHVGFLDVGQVVDGLESQKNK</sequence>
<evidence type="ECO:0000256" key="10">
    <source>
        <dbReference type="ARBA" id="ARBA00023004"/>
    </source>
</evidence>
<comment type="subcellular location">
    <subcellularLocation>
        <location evidence="2">Cytoplasm</location>
    </subcellularLocation>
</comment>
<keyword evidence="9" id="KW-0479">Metal-binding</keyword>
<organism evidence="14 15">
    <name type="scientific">Rhodopirellula baltica WH47</name>
    <dbReference type="NCBI Taxonomy" id="991778"/>
    <lineage>
        <taxon>Bacteria</taxon>
        <taxon>Pseudomonadati</taxon>
        <taxon>Planctomycetota</taxon>
        <taxon>Planctomycetia</taxon>
        <taxon>Pirellulales</taxon>
        <taxon>Pirellulaceae</taxon>
        <taxon>Rhodopirellula</taxon>
    </lineage>
</organism>
<evidence type="ECO:0000259" key="13">
    <source>
        <dbReference type="PROSITE" id="PS51918"/>
    </source>
</evidence>
<dbReference type="InterPro" id="IPR013785">
    <property type="entry name" value="Aldolase_TIM"/>
</dbReference>
<keyword evidence="6" id="KW-0489">Methyltransferase</keyword>
<dbReference type="PATRIC" id="fig|991778.3.peg.179"/>
<keyword evidence="8" id="KW-0949">S-adenosyl-L-methionine</keyword>
<dbReference type="GO" id="GO:0008173">
    <property type="term" value="F:RNA methyltransferase activity"/>
    <property type="evidence" value="ECO:0007669"/>
    <property type="project" value="InterPro"/>
</dbReference>
<keyword evidence="12" id="KW-1015">Disulfide bond</keyword>
<dbReference type="PANTHER" id="PTHR30544">
    <property type="entry name" value="23S RRNA METHYLTRANSFERASE"/>
    <property type="match status" value="1"/>
</dbReference>
<accession>F2AKJ7</accession>
<dbReference type="PROSITE" id="PS51918">
    <property type="entry name" value="RADICAL_SAM"/>
    <property type="match status" value="1"/>
</dbReference>
<evidence type="ECO:0000256" key="12">
    <source>
        <dbReference type="ARBA" id="ARBA00023157"/>
    </source>
</evidence>
<dbReference type="SUPFAM" id="SSF102114">
    <property type="entry name" value="Radical SAM enzymes"/>
    <property type="match status" value="1"/>
</dbReference>
<comment type="similarity">
    <text evidence="3">Belongs to the radical SAM superfamily. RlmN family.</text>
</comment>
<dbReference type="GO" id="GO:0046872">
    <property type="term" value="F:metal ion binding"/>
    <property type="evidence" value="ECO:0007669"/>
    <property type="project" value="UniProtKB-KW"/>
</dbReference>
<protein>
    <submittedName>
        <fullName evidence="14">Radical SAM domain protein</fullName>
    </submittedName>
</protein>
<evidence type="ECO:0000256" key="2">
    <source>
        <dbReference type="ARBA" id="ARBA00004496"/>
    </source>
</evidence>
<evidence type="ECO:0000256" key="4">
    <source>
        <dbReference type="ARBA" id="ARBA00022485"/>
    </source>
</evidence>
<dbReference type="RefSeq" id="WP_007324164.1">
    <property type="nucleotide sequence ID" value="NZ_AFAR01000007.1"/>
</dbReference>
<dbReference type="SFLD" id="SFLDS00029">
    <property type="entry name" value="Radical_SAM"/>
    <property type="match status" value="1"/>
</dbReference>
<dbReference type="Gene3D" id="3.20.20.70">
    <property type="entry name" value="Aldolase class I"/>
    <property type="match status" value="1"/>
</dbReference>
<evidence type="ECO:0000256" key="1">
    <source>
        <dbReference type="ARBA" id="ARBA00001966"/>
    </source>
</evidence>
<comment type="caution">
    <text evidence="14">The sequence shown here is derived from an EMBL/GenBank/DDBJ whole genome shotgun (WGS) entry which is preliminary data.</text>
</comment>
<evidence type="ECO:0000256" key="6">
    <source>
        <dbReference type="ARBA" id="ARBA00022603"/>
    </source>
</evidence>
<reference evidence="14 15" key="1">
    <citation type="journal article" date="2013" name="Mar. Genomics">
        <title>Expression of sulfatases in Rhodopirellula baltica and the diversity of sulfatases in the genus Rhodopirellula.</title>
        <authorList>
            <person name="Wegner C.E."/>
            <person name="Richter-Heitmann T."/>
            <person name="Klindworth A."/>
            <person name="Klockow C."/>
            <person name="Richter M."/>
            <person name="Achstetter T."/>
            <person name="Glockner F.O."/>
            <person name="Harder J."/>
        </authorList>
    </citation>
    <scope>NUCLEOTIDE SEQUENCE [LARGE SCALE GENOMIC DNA]</scope>
    <source>
        <strain evidence="14 15">WH47</strain>
    </source>
</reference>
<keyword evidence="10" id="KW-0408">Iron</keyword>
<dbReference type="InterPro" id="IPR007197">
    <property type="entry name" value="rSAM"/>
</dbReference>
<evidence type="ECO:0000256" key="8">
    <source>
        <dbReference type="ARBA" id="ARBA00022691"/>
    </source>
</evidence>
<keyword evidence="4" id="KW-0004">4Fe-4S</keyword>
<dbReference type="PANTHER" id="PTHR30544:SF5">
    <property type="entry name" value="RADICAL SAM CORE DOMAIN-CONTAINING PROTEIN"/>
    <property type="match status" value="1"/>
</dbReference>
<dbReference type="CDD" id="cd01335">
    <property type="entry name" value="Radical_SAM"/>
    <property type="match status" value="1"/>
</dbReference>
<dbReference type="GO" id="GO:0005737">
    <property type="term" value="C:cytoplasm"/>
    <property type="evidence" value="ECO:0007669"/>
    <property type="project" value="UniProtKB-SubCell"/>
</dbReference>
<dbReference type="Pfam" id="PF04055">
    <property type="entry name" value="Radical_SAM"/>
    <property type="match status" value="1"/>
</dbReference>
<evidence type="ECO:0000256" key="5">
    <source>
        <dbReference type="ARBA" id="ARBA00022490"/>
    </source>
</evidence>
<dbReference type="InterPro" id="IPR004383">
    <property type="entry name" value="rRNA_lsu_MTrfase_RlmN/Cfr"/>
</dbReference>
<evidence type="ECO:0000313" key="14">
    <source>
        <dbReference type="EMBL" id="EGF29819.1"/>
    </source>
</evidence>
<evidence type="ECO:0000313" key="15">
    <source>
        <dbReference type="Proteomes" id="UP000006222"/>
    </source>
</evidence>
<dbReference type="InterPro" id="IPR058240">
    <property type="entry name" value="rSAM_sf"/>
</dbReference>
<keyword evidence="11" id="KW-0411">Iron-sulfur</keyword>
<dbReference type="AlphaFoldDB" id="F2AKJ7"/>
<dbReference type="SFLD" id="SFLDG01062">
    <property type="entry name" value="methyltransferase_(Class_A)"/>
    <property type="match status" value="1"/>
</dbReference>
<evidence type="ECO:0000256" key="7">
    <source>
        <dbReference type="ARBA" id="ARBA00022679"/>
    </source>
</evidence>
<feature type="domain" description="Radical SAM core" evidence="13">
    <location>
        <begin position="96"/>
        <end position="332"/>
    </location>
</feature>
<dbReference type="GO" id="GO:0030488">
    <property type="term" value="P:tRNA methylation"/>
    <property type="evidence" value="ECO:0007669"/>
    <property type="project" value="TreeGrafter"/>
</dbReference>
<evidence type="ECO:0000256" key="9">
    <source>
        <dbReference type="ARBA" id="ARBA00022723"/>
    </source>
</evidence>
<dbReference type="InterPro" id="IPR040072">
    <property type="entry name" value="Methyltransferase_A"/>
</dbReference>
<dbReference type="SFLD" id="SFLDF00275">
    <property type="entry name" value="adenosine_C2_methyltransferase"/>
    <property type="match status" value="1"/>
</dbReference>
<keyword evidence="5" id="KW-0963">Cytoplasm</keyword>